<dbReference type="RefSeq" id="WP_131183173.1">
    <property type="nucleotide sequence ID" value="NZ_QJUO01000002.1"/>
</dbReference>
<evidence type="ECO:0000313" key="1">
    <source>
        <dbReference type="EMBL" id="TBV00079.1"/>
    </source>
</evidence>
<name>A0A4Q9REF9_9GAMM</name>
<dbReference type="EMBL" id="QJUP01000001">
    <property type="protein sequence ID" value="TBV00079.1"/>
    <property type="molecule type" value="Genomic_DNA"/>
</dbReference>
<protein>
    <submittedName>
        <fullName evidence="1">Uncharacterized protein</fullName>
    </submittedName>
</protein>
<keyword evidence="2" id="KW-1185">Reference proteome</keyword>
<reference evidence="1 2" key="1">
    <citation type="submission" date="2018-06" db="EMBL/GenBank/DDBJ databases">
        <title>Three novel Pseudomonas species isolated from symptomatic oak.</title>
        <authorList>
            <person name="Bueno-Gonzalez V."/>
            <person name="Brady C."/>
        </authorList>
    </citation>
    <scope>NUCLEOTIDE SEQUENCE [LARGE SCALE GENOMIC DNA]</scope>
    <source>
        <strain evidence="1 2">P17C</strain>
    </source>
</reference>
<dbReference type="AlphaFoldDB" id="A0A4Q9REF9"/>
<evidence type="ECO:0000313" key="2">
    <source>
        <dbReference type="Proteomes" id="UP000292639"/>
    </source>
</evidence>
<gene>
    <name evidence="1" type="ORF">DNJ96_02000</name>
</gene>
<dbReference type="Proteomes" id="UP000292639">
    <property type="component" value="Unassembled WGS sequence"/>
</dbReference>
<comment type="caution">
    <text evidence="1">The sequence shown here is derived from an EMBL/GenBank/DDBJ whole genome shotgun (WGS) entry which is preliminary data.</text>
</comment>
<sequence>MPLQSNINTWKGIYDNTGINVGGGNPAYIGSVLDVNGGYHTGTDIYQTGNKIASSRRRVGLLSTLK</sequence>
<organism evidence="1 2">
    <name type="scientific">Stutzerimonas kirkiae</name>
    <dbReference type="NCBI Taxonomy" id="2211392"/>
    <lineage>
        <taxon>Bacteria</taxon>
        <taxon>Pseudomonadati</taxon>
        <taxon>Pseudomonadota</taxon>
        <taxon>Gammaproteobacteria</taxon>
        <taxon>Pseudomonadales</taxon>
        <taxon>Pseudomonadaceae</taxon>
        <taxon>Stutzerimonas</taxon>
    </lineage>
</organism>
<accession>A0A4Q9REF9</accession>
<proteinExistence type="predicted"/>